<feature type="domain" description="Water stress and hypersensitive response" evidence="2">
    <location>
        <begin position="180"/>
        <end position="298"/>
    </location>
</feature>
<dbReference type="EMBL" id="AOMB01000042">
    <property type="protein sequence ID" value="EMA36285.1"/>
    <property type="molecule type" value="Genomic_DNA"/>
</dbReference>
<dbReference type="RefSeq" id="WP_007695688.1">
    <property type="nucleotide sequence ID" value="NZ_AJRK01000363.1"/>
</dbReference>
<dbReference type="Gene3D" id="2.60.40.10">
    <property type="entry name" value="Immunoglobulins"/>
    <property type="match status" value="2"/>
</dbReference>
<evidence type="ECO:0000259" key="2">
    <source>
        <dbReference type="SMART" id="SM00769"/>
    </source>
</evidence>
<reference evidence="3 4" key="1">
    <citation type="journal article" date="2014" name="PLoS Genet.">
        <title>Phylogenetically driven sequencing of extremely halophilic archaea reveals strategies for static and dynamic osmo-response.</title>
        <authorList>
            <person name="Becker E.A."/>
            <person name="Seitzer P.M."/>
            <person name="Tritt A."/>
            <person name="Larsen D."/>
            <person name="Krusor M."/>
            <person name="Yao A.I."/>
            <person name="Wu D."/>
            <person name="Madern D."/>
            <person name="Eisen J.A."/>
            <person name="Darling A.E."/>
            <person name="Facciotti M.T."/>
        </authorList>
    </citation>
    <scope>NUCLEOTIDE SEQUENCE [LARGE SCALE GENOMIC DNA]</scope>
    <source>
        <strain evidence="3 4">100A6</strain>
    </source>
</reference>
<accession>M0LW05</accession>
<dbReference type="SMART" id="SM00769">
    <property type="entry name" value="WHy"/>
    <property type="match status" value="2"/>
</dbReference>
<dbReference type="eggNOG" id="arCOG03787">
    <property type="taxonomic scope" value="Archaea"/>
</dbReference>
<evidence type="ECO:0000313" key="4">
    <source>
        <dbReference type="Proteomes" id="UP000011566"/>
    </source>
</evidence>
<protein>
    <recommendedName>
        <fullName evidence="2">Water stress and hypersensitive response domain-containing protein</fullName>
    </recommendedName>
</protein>
<dbReference type="InterPro" id="IPR013783">
    <property type="entry name" value="Ig-like_fold"/>
</dbReference>
<sequence>MGRLTRLLVGLLVLAALLAVALGVVAVGFDRPSIVESESRIVGVNATTTVVETDLTVSNPNPVAVRLGDATVATNVSMNGIEVGAGTKRGIRLGRGATDVSLTTVIDNREIPDWWVSHVRNGERTRVTTTANVTLPVLGRTATLTDTTTTRTSITDRLNSSAPRPINASLPLVSDPILVVERTRASWGDVTTETTPLEIRTRLANPTSIPLSITRLDYTVTMNGITVGNGTTGEATTVPAGGQESLRAETDIRNERLDDWWVTHVQRGQRTDLRVSFTAVLSLPGGETARVPLDGLDYATTIDTDVLANDSTAQARLGGLPTNHEDKHASATGTNPGR</sequence>
<evidence type="ECO:0000256" key="1">
    <source>
        <dbReference type="SAM" id="MobiDB-lite"/>
    </source>
</evidence>
<dbReference type="OrthoDB" id="105458at2157"/>
<name>M0LW05_9EURY</name>
<dbReference type="InterPro" id="IPR004864">
    <property type="entry name" value="LEA_2"/>
</dbReference>
<proteinExistence type="predicted"/>
<feature type="region of interest" description="Disordered" evidence="1">
    <location>
        <begin position="316"/>
        <end position="338"/>
    </location>
</feature>
<organism evidence="3 4">
    <name type="scientific">Halococcus hamelinensis 100A6</name>
    <dbReference type="NCBI Taxonomy" id="1132509"/>
    <lineage>
        <taxon>Archaea</taxon>
        <taxon>Methanobacteriati</taxon>
        <taxon>Methanobacteriota</taxon>
        <taxon>Stenosarchaea group</taxon>
        <taxon>Halobacteria</taxon>
        <taxon>Halobacteriales</taxon>
        <taxon>Halococcaceae</taxon>
        <taxon>Halococcus</taxon>
    </lineage>
</organism>
<feature type="domain" description="Water stress and hypersensitive response" evidence="2">
    <location>
        <begin position="34"/>
        <end position="155"/>
    </location>
</feature>
<evidence type="ECO:0000313" key="3">
    <source>
        <dbReference type="EMBL" id="EMA36285.1"/>
    </source>
</evidence>
<dbReference type="PATRIC" id="fig|1132509.6.peg.3716"/>
<dbReference type="Proteomes" id="UP000011566">
    <property type="component" value="Unassembled WGS sequence"/>
</dbReference>
<dbReference type="SUPFAM" id="SSF117070">
    <property type="entry name" value="LEA14-like"/>
    <property type="match status" value="2"/>
</dbReference>
<dbReference type="GO" id="GO:0009269">
    <property type="term" value="P:response to desiccation"/>
    <property type="evidence" value="ECO:0007669"/>
    <property type="project" value="InterPro"/>
</dbReference>
<keyword evidence="4" id="KW-1185">Reference proteome</keyword>
<dbReference type="Pfam" id="PF03168">
    <property type="entry name" value="LEA_2"/>
    <property type="match status" value="2"/>
</dbReference>
<dbReference type="InterPro" id="IPR013990">
    <property type="entry name" value="WHy-dom"/>
</dbReference>
<comment type="caution">
    <text evidence="3">The sequence shown here is derived from an EMBL/GenBank/DDBJ whole genome shotgun (WGS) entry which is preliminary data.</text>
</comment>
<gene>
    <name evidence="3" type="ORF">C447_15971</name>
</gene>
<dbReference type="AlphaFoldDB" id="M0LW05"/>